<dbReference type="PIRSF" id="PIRSF006060">
    <property type="entry name" value="AA_transporter"/>
    <property type="match status" value="1"/>
</dbReference>
<dbReference type="Proteomes" id="UP001497600">
    <property type="component" value="Chromosome H"/>
</dbReference>
<feature type="transmembrane region" description="Helical" evidence="6">
    <location>
        <begin position="186"/>
        <end position="206"/>
    </location>
</feature>
<dbReference type="PANTHER" id="PTHR45649">
    <property type="entry name" value="AMINO-ACID PERMEASE BAT1"/>
    <property type="match status" value="1"/>
</dbReference>
<feature type="transmembrane region" description="Helical" evidence="6">
    <location>
        <begin position="142"/>
        <end position="166"/>
    </location>
</feature>
<feature type="transmembrane region" description="Helical" evidence="6">
    <location>
        <begin position="64"/>
        <end position="84"/>
    </location>
</feature>
<name>A0ABP0ELS7_9ASCO</name>
<feature type="transmembrane region" description="Helical" evidence="6">
    <location>
        <begin position="350"/>
        <end position="372"/>
    </location>
</feature>
<feature type="transmembrane region" description="Helical" evidence="6">
    <location>
        <begin position="506"/>
        <end position="527"/>
    </location>
</feature>
<evidence type="ECO:0000256" key="5">
    <source>
        <dbReference type="ARBA" id="ARBA00023136"/>
    </source>
</evidence>
<feature type="transmembrane region" description="Helical" evidence="6">
    <location>
        <begin position="218"/>
        <end position="241"/>
    </location>
</feature>
<keyword evidence="2" id="KW-0813">Transport</keyword>
<reference evidence="7 8" key="1">
    <citation type="submission" date="2024-01" db="EMBL/GenBank/DDBJ databases">
        <authorList>
            <consortium name="Genoscope - CEA"/>
            <person name="William W."/>
        </authorList>
    </citation>
    <scope>NUCLEOTIDE SEQUENCE [LARGE SCALE GENOMIC DNA]</scope>
    <source>
        <strain evidence="7 8">29B2s-10</strain>
    </source>
</reference>
<keyword evidence="3 6" id="KW-0812">Transmembrane</keyword>
<evidence type="ECO:0000256" key="4">
    <source>
        <dbReference type="ARBA" id="ARBA00022989"/>
    </source>
</evidence>
<feature type="transmembrane region" description="Helical" evidence="6">
    <location>
        <begin position="261"/>
        <end position="282"/>
    </location>
</feature>
<feature type="transmembrane region" description="Helical" evidence="6">
    <location>
        <begin position="463"/>
        <end position="486"/>
    </location>
</feature>
<comment type="subcellular location">
    <subcellularLocation>
        <location evidence="1">Membrane</location>
        <topology evidence="1">Multi-pass membrane protein</topology>
    </subcellularLocation>
</comment>
<dbReference type="Gene3D" id="1.20.1740.10">
    <property type="entry name" value="Amino acid/polyamine transporter I"/>
    <property type="match status" value="1"/>
</dbReference>
<keyword evidence="4 6" id="KW-1133">Transmembrane helix</keyword>
<organism evidence="7 8">
    <name type="scientific">[Candida] anglica</name>
    <dbReference type="NCBI Taxonomy" id="148631"/>
    <lineage>
        <taxon>Eukaryota</taxon>
        <taxon>Fungi</taxon>
        <taxon>Dikarya</taxon>
        <taxon>Ascomycota</taxon>
        <taxon>Saccharomycotina</taxon>
        <taxon>Pichiomycetes</taxon>
        <taxon>Debaryomycetaceae</taxon>
        <taxon>Kurtzmaniella</taxon>
    </lineage>
</organism>
<evidence type="ECO:0000313" key="7">
    <source>
        <dbReference type="EMBL" id="CAK7922161.1"/>
    </source>
</evidence>
<dbReference type="EMBL" id="OZ004260">
    <property type="protein sequence ID" value="CAK7922161.1"/>
    <property type="molecule type" value="Genomic_DNA"/>
</dbReference>
<feature type="transmembrane region" description="Helical" evidence="6">
    <location>
        <begin position="294"/>
        <end position="322"/>
    </location>
</feature>
<feature type="transmembrane region" description="Helical" evidence="6">
    <location>
        <begin position="429"/>
        <end position="451"/>
    </location>
</feature>
<feature type="transmembrane region" description="Helical" evidence="6">
    <location>
        <begin position="403"/>
        <end position="423"/>
    </location>
</feature>
<dbReference type="PANTHER" id="PTHR45649:SF6">
    <property type="entry name" value="GABA-SPECIFIC PERMEASE"/>
    <property type="match status" value="1"/>
</dbReference>
<sequence>MSEARHIVSITSIRSRTGEHIHSVLSNKSELRAITIDPSQAHDEDDLLAEIGYKQELKREYSTIQIFGIAFSIMGLLPSISSTIGSGLEAGPVGLVWGWFTSSFFILCVGISMSILSSSLPTSGGLYYWTNYYAPDSIRVPLSFVIGCSNTLGLTSGFCSINYGFASELLAAIYINRDGDLNITNSIRYGVFAATCISHIIVSSIASRQTAWLQTFSIIINLFVIALFLIAVPIGAARGIGFNSGHYIFGELLNARTWSPGWSFMLSWMPAIWTIGGFDSCVHMSEEARNATRGVPIGIIGSIITCWVLGWAICIVSCAVIKDGDVEAVITTGSGQAMAQIIYDALGKKWAVAFMSLIAFAQYLMGASILTASSRQIWAFARDDGLPFHNFVKVVNPTLKVPLRAILFGGTLGLLCGLLILIGPVAANALFSLSVASNGLAWGMPAFLVLLPHGSKRFRPGYFYLGKIGTTAIHAITSIWIAYVIFMSMFPDGKSVDKNTMNYTCVINVGLWILSLTYYFTFGYRFYSGPKSNLDDSSSSIEVENIDVVLGEKES</sequence>
<protein>
    <submittedName>
        <fullName evidence="7">GABA-specific permease</fullName>
    </submittedName>
</protein>
<evidence type="ECO:0000256" key="1">
    <source>
        <dbReference type="ARBA" id="ARBA00004141"/>
    </source>
</evidence>
<accession>A0ABP0ELS7</accession>
<dbReference type="InterPro" id="IPR002293">
    <property type="entry name" value="AA/rel_permease1"/>
</dbReference>
<feature type="transmembrane region" description="Helical" evidence="6">
    <location>
        <begin position="104"/>
        <end position="130"/>
    </location>
</feature>
<evidence type="ECO:0000313" key="8">
    <source>
        <dbReference type="Proteomes" id="UP001497600"/>
    </source>
</evidence>
<keyword evidence="8" id="KW-1185">Reference proteome</keyword>
<proteinExistence type="predicted"/>
<evidence type="ECO:0000256" key="6">
    <source>
        <dbReference type="SAM" id="Phobius"/>
    </source>
</evidence>
<evidence type="ECO:0000256" key="2">
    <source>
        <dbReference type="ARBA" id="ARBA00022448"/>
    </source>
</evidence>
<evidence type="ECO:0000256" key="3">
    <source>
        <dbReference type="ARBA" id="ARBA00022692"/>
    </source>
</evidence>
<dbReference type="Pfam" id="PF13520">
    <property type="entry name" value="AA_permease_2"/>
    <property type="match status" value="1"/>
</dbReference>
<gene>
    <name evidence="7" type="primary">UGA4</name>
    <name evidence="7" type="ORF">CAAN4_H23442</name>
</gene>
<keyword evidence="5 6" id="KW-0472">Membrane</keyword>